<keyword evidence="4 7" id="KW-1133">Transmembrane helix</keyword>
<protein>
    <submittedName>
        <fullName evidence="10">Macrolide export ATP-binding/permease protein MacB</fullName>
        <ecNumber evidence="10">3.6.3.-</ecNumber>
    </submittedName>
</protein>
<organism evidence="10">
    <name type="scientific">bioreactor metagenome</name>
    <dbReference type="NCBI Taxonomy" id="1076179"/>
    <lineage>
        <taxon>unclassified sequences</taxon>
        <taxon>metagenomes</taxon>
        <taxon>ecological metagenomes</taxon>
    </lineage>
</organism>
<dbReference type="GO" id="GO:0005886">
    <property type="term" value="C:plasma membrane"/>
    <property type="evidence" value="ECO:0007669"/>
    <property type="project" value="UniProtKB-SubCell"/>
</dbReference>
<feature type="domain" description="MacB-like periplasmic core" evidence="9">
    <location>
        <begin position="36"/>
        <end position="264"/>
    </location>
</feature>
<dbReference type="GO" id="GO:0005524">
    <property type="term" value="F:ATP binding"/>
    <property type="evidence" value="ECO:0007669"/>
    <property type="project" value="UniProtKB-KW"/>
</dbReference>
<keyword evidence="10" id="KW-0547">Nucleotide-binding</keyword>
<keyword evidence="3 7" id="KW-0812">Transmembrane</keyword>
<sequence>MKKSLKKIAARLGFSPLMRENFNVSIKSIRSSKLRSILTIMIIAIGITSLVGILTSTDSLKALVNENFGKMGANSFSIRSNFSDDQTVEKRQRVINKRNITYNQAMSFIDLYEVSSIKTVSTTALNNATIKFASQKTNPTIRVTATDENYLQFVGGKISKGRNLNSRDMEAGSFTCVIGDAVKTALFKTDNAIGKVISVGAIRYEVIGVLEKQGSTFSGGADNQVWIPLSNARYSFLNDQSFYVIGIIPAAGVNQQHAIDEAEQIFRSIRRLSPIDASDFRITKSDAVMEDLMNIMGYVTAAAFVIGIITLLGAAVGLMNIMLVSVKERTREIGTRKALGANSKTIKQQFLFESIVIGQVGGVVGILLGIIVGNLTASLMSSPFVMPWLWMFMGVMVCLIVSVASGYIPAVRAAKLDPIEALRYE</sequence>
<keyword evidence="10" id="KW-0067">ATP-binding</keyword>
<gene>
    <name evidence="10" type="primary">macB_58</name>
    <name evidence="10" type="ORF">SDC9_93186</name>
</gene>
<dbReference type="InterPro" id="IPR025857">
    <property type="entry name" value="MacB_PCD"/>
</dbReference>
<dbReference type="GO" id="GO:0016787">
    <property type="term" value="F:hydrolase activity"/>
    <property type="evidence" value="ECO:0007669"/>
    <property type="project" value="UniProtKB-KW"/>
</dbReference>
<dbReference type="EC" id="3.6.3.-" evidence="10"/>
<keyword evidence="10" id="KW-0378">Hydrolase</keyword>
<evidence type="ECO:0000256" key="5">
    <source>
        <dbReference type="ARBA" id="ARBA00023136"/>
    </source>
</evidence>
<dbReference type="PANTHER" id="PTHR30572:SF4">
    <property type="entry name" value="ABC TRANSPORTER PERMEASE YTRF"/>
    <property type="match status" value="1"/>
</dbReference>
<comment type="subcellular location">
    <subcellularLocation>
        <location evidence="1">Cell membrane</location>
        <topology evidence="1">Multi-pass membrane protein</topology>
    </subcellularLocation>
</comment>
<comment type="similarity">
    <text evidence="6">Belongs to the ABC-4 integral membrane protein family.</text>
</comment>
<comment type="caution">
    <text evidence="10">The sequence shown here is derived from an EMBL/GenBank/DDBJ whole genome shotgun (WGS) entry which is preliminary data.</text>
</comment>
<reference evidence="10" key="1">
    <citation type="submission" date="2019-08" db="EMBL/GenBank/DDBJ databases">
        <authorList>
            <person name="Kucharzyk K."/>
            <person name="Murdoch R.W."/>
            <person name="Higgins S."/>
            <person name="Loffler F."/>
        </authorList>
    </citation>
    <scope>NUCLEOTIDE SEQUENCE</scope>
</reference>
<feature type="transmembrane region" description="Helical" evidence="7">
    <location>
        <begin position="350"/>
        <end position="376"/>
    </location>
</feature>
<evidence type="ECO:0000256" key="4">
    <source>
        <dbReference type="ARBA" id="ARBA00022989"/>
    </source>
</evidence>
<dbReference type="EMBL" id="VSSQ01011297">
    <property type="protein sequence ID" value="MPM46483.1"/>
    <property type="molecule type" value="Genomic_DNA"/>
</dbReference>
<feature type="domain" description="ABC3 transporter permease C-terminal" evidence="8">
    <location>
        <begin position="305"/>
        <end position="418"/>
    </location>
</feature>
<evidence type="ECO:0000256" key="1">
    <source>
        <dbReference type="ARBA" id="ARBA00004651"/>
    </source>
</evidence>
<dbReference type="AlphaFoldDB" id="A0A645A6I7"/>
<accession>A0A645A6I7</accession>
<dbReference type="InterPro" id="IPR003838">
    <property type="entry name" value="ABC3_permease_C"/>
</dbReference>
<dbReference type="Pfam" id="PF02687">
    <property type="entry name" value="FtsX"/>
    <property type="match status" value="1"/>
</dbReference>
<feature type="transmembrane region" description="Helical" evidence="7">
    <location>
        <begin position="295"/>
        <end position="323"/>
    </location>
</feature>
<evidence type="ECO:0000256" key="2">
    <source>
        <dbReference type="ARBA" id="ARBA00022475"/>
    </source>
</evidence>
<dbReference type="Pfam" id="PF12704">
    <property type="entry name" value="MacB_PCD"/>
    <property type="match status" value="1"/>
</dbReference>
<name>A0A645A6I7_9ZZZZ</name>
<keyword evidence="2" id="KW-1003">Cell membrane</keyword>
<feature type="transmembrane region" description="Helical" evidence="7">
    <location>
        <begin position="37"/>
        <end position="55"/>
    </location>
</feature>
<evidence type="ECO:0000313" key="10">
    <source>
        <dbReference type="EMBL" id="MPM46483.1"/>
    </source>
</evidence>
<dbReference type="GO" id="GO:0022857">
    <property type="term" value="F:transmembrane transporter activity"/>
    <property type="evidence" value="ECO:0007669"/>
    <property type="project" value="TreeGrafter"/>
</dbReference>
<evidence type="ECO:0000259" key="9">
    <source>
        <dbReference type="Pfam" id="PF12704"/>
    </source>
</evidence>
<proteinExistence type="inferred from homology"/>
<evidence type="ECO:0000256" key="3">
    <source>
        <dbReference type="ARBA" id="ARBA00022692"/>
    </source>
</evidence>
<dbReference type="PANTHER" id="PTHR30572">
    <property type="entry name" value="MEMBRANE COMPONENT OF TRANSPORTER-RELATED"/>
    <property type="match status" value="1"/>
</dbReference>
<evidence type="ECO:0000256" key="7">
    <source>
        <dbReference type="SAM" id="Phobius"/>
    </source>
</evidence>
<feature type="transmembrane region" description="Helical" evidence="7">
    <location>
        <begin position="388"/>
        <end position="408"/>
    </location>
</feature>
<dbReference type="InterPro" id="IPR050250">
    <property type="entry name" value="Macrolide_Exporter_MacB"/>
</dbReference>
<evidence type="ECO:0000259" key="8">
    <source>
        <dbReference type="Pfam" id="PF02687"/>
    </source>
</evidence>
<evidence type="ECO:0000256" key="6">
    <source>
        <dbReference type="ARBA" id="ARBA00038076"/>
    </source>
</evidence>
<keyword evidence="5 7" id="KW-0472">Membrane</keyword>